<organism evidence="1 2">
    <name type="scientific">Astyanax mexicanus</name>
    <name type="common">Blind cave fish</name>
    <name type="synonym">Astyanax fasciatus mexicanus</name>
    <dbReference type="NCBI Taxonomy" id="7994"/>
    <lineage>
        <taxon>Eukaryota</taxon>
        <taxon>Metazoa</taxon>
        <taxon>Chordata</taxon>
        <taxon>Craniata</taxon>
        <taxon>Vertebrata</taxon>
        <taxon>Euteleostomi</taxon>
        <taxon>Actinopterygii</taxon>
        <taxon>Neopterygii</taxon>
        <taxon>Teleostei</taxon>
        <taxon>Ostariophysi</taxon>
        <taxon>Characiformes</taxon>
        <taxon>Characoidei</taxon>
        <taxon>Acestrorhamphidae</taxon>
        <taxon>Acestrorhamphinae</taxon>
        <taxon>Astyanax</taxon>
    </lineage>
</organism>
<dbReference type="AlphaFoldDB" id="A0A8B9HWT2"/>
<sequence>MLSFITARQIGLDPPVRLRRAESARRYRTAL</sequence>
<dbReference type="Ensembl" id="ENSAMXT00005020926.1">
    <property type="protein sequence ID" value="ENSAMXP00005018931.1"/>
    <property type="gene ID" value="ENSAMXG00005009851.1"/>
</dbReference>
<evidence type="ECO:0000313" key="2">
    <source>
        <dbReference type="Proteomes" id="UP000694621"/>
    </source>
</evidence>
<accession>A0A8B9HWT2</accession>
<name>A0A8B9HWT2_ASTMX</name>
<reference evidence="1" key="1">
    <citation type="submission" date="2025-08" db="UniProtKB">
        <authorList>
            <consortium name="Ensembl"/>
        </authorList>
    </citation>
    <scope>IDENTIFICATION</scope>
</reference>
<proteinExistence type="predicted"/>
<protein>
    <submittedName>
        <fullName evidence="1">Uncharacterized protein</fullName>
    </submittedName>
</protein>
<dbReference type="Proteomes" id="UP000694621">
    <property type="component" value="Unplaced"/>
</dbReference>
<evidence type="ECO:0000313" key="1">
    <source>
        <dbReference type="Ensembl" id="ENSAMXP00005018931.1"/>
    </source>
</evidence>